<evidence type="ECO:0000313" key="2">
    <source>
        <dbReference type="EnsemblPlants" id="KEH41568"/>
    </source>
</evidence>
<dbReference type="HOGENOM" id="CLU_2870950_0_0_1"/>
<dbReference type="EnsemblPlants" id="KEH41568">
    <property type="protein sequence ID" value="KEH41568"/>
    <property type="gene ID" value="MTR_1g052410"/>
</dbReference>
<dbReference type="Proteomes" id="UP000002051">
    <property type="component" value="Unassembled WGS sequence"/>
</dbReference>
<proteinExistence type="predicted"/>
<reference evidence="1 3" key="2">
    <citation type="journal article" date="2014" name="BMC Genomics">
        <title>An improved genome release (version Mt4.0) for the model legume Medicago truncatula.</title>
        <authorList>
            <person name="Tang H."/>
            <person name="Krishnakumar V."/>
            <person name="Bidwell S."/>
            <person name="Rosen B."/>
            <person name="Chan A."/>
            <person name="Zhou S."/>
            <person name="Gentzbittel L."/>
            <person name="Childs K.L."/>
            <person name="Yandell M."/>
            <person name="Gundlach H."/>
            <person name="Mayer K.F."/>
            <person name="Schwartz D.C."/>
            <person name="Town C.D."/>
        </authorList>
    </citation>
    <scope>GENOME REANNOTATION</scope>
    <source>
        <strain evidence="1">A17</strain>
        <strain evidence="2 3">cv. Jemalong A17</strain>
    </source>
</reference>
<dbReference type="EMBL" id="CM001217">
    <property type="protein sequence ID" value="KEH41568.1"/>
    <property type="molecule type" value="Genomic_DNA"/>
</dbReference>
<evidence type="ECO:0000313" key="3">
    <source>
        <dbReference type="Proteomes" id="UP000002051"/>
    </source>
</evidence>
<organism evidence="1 3">
    <name type="scientific">Medicago truncatula</name>
    <name type="common">Barrel medic</name>
    <name type="synonym">Medicago tribuloides</name>
    <dbReference type="NCBI Taxonomy" id="3880"/>
    <lineage>
        <taxon>Eukaryota</taxon>
        <taxon>Viridiplantae</taxon>
        <taxon>Streptophyta</taxon>
        <taxon>Embryophyta</taxon>
        <taxon>Tracheophyta</taxon>
        <taxon>Spermatophyta</taxon>
        <taxon>Magnoliopsida</taxon>
        <taxon>eudicotyledons</taxon>
        <taxon>Gunneridae</taxon>
        <taxon>Pentapetalae</taxon>
        <taxon>rosids</taxon>
        <taxon>fabids</taxon>
        <taxon>Fabales</taxon>
        <taxon>Fabaceae</taxon>
        <taxon>Papilionoideae</taxon>
        <taxon>50 kb inversion clade</taxon>
        <taxon>NPAAA clade</taxon>
        <taxon>Hologalegina</taxon>
        <taxon>IRL clade</taxon>
        <taxon>Trifolieae</taxon>
        <taxon>Medicago</taxon>
    </lineage>
</organism>
<keyword evidence="3" id="KW-1185">Reference proteome</keyword>
<reference evidence="1 3" key="1">
    <citation type="journal article" date="2011" name="Nature">
        <title>The Medicago genome provides insight into the evolution of rhizobial symbioses.</title>
        <authorList>
            <person name="Young N.D."/>
            <person name="Debelle F."/>
            <person name="Oldroyd G.E."/>
            <person name="Geurts R."/>
            <person name="Cannon S.B."/>
            <person name="Udvardi M.K."/>
            <person name="Benedito V.A."/>
            <person name="Mayer K.F."/>
            <person name="Gouzy J."/>
            <person name="Schoof H."/>
            <person name="Van de Peer Y."/>
            <person name="Proost S."/>
            <person name="Cook D.R."/>
            <person name="Meyers B.C."/>
            <person name="Spannagl M."/>
            <person name="Cheung F."/>
            <person name="De Mita S."/>
            <person name="Krishnakumar V."/>
            <person name="Gundlach H."/>
            <person name="Zhou S."/>
            <person name="Mudge J."/>
            <person name="Bharti A.K."/>
            <person name="Murray J.D."/>
            <person name="Naoumkina M.A."/>
            <person name="Rosen B."/>
            <person name="Silverstein K.A."/>
            <person name="Tang H."/>
            <person name="Rombauts S."/>
            <person name="Zhao P.X."/>
            <person name="Zhou P."/>
            <person name="Barbe V."/>
            <person name="Bardou P."/>
            <person name="Bechner M."/>
            <person name="Bellec A."/>
            <person name="Berger A."/>
            <person name="Berges H."/>
            <person name="Bidwell S."/>
            <person name="Bisseling T."/>
            <person name="Choisne N."/>
            <person name="Couloux A."/>
            <person name="Denny R."/>
            <person name="Deshpande S."/>
            <person name="Dai X."/>
            <person name="Doyle J.J."/>
            <person name="Dudez A.M."/>
            <person name="Farmer A.D."/>
            <person name="Fouteau S."/>
            <person name="Franken C."/>
            <person name="Gibelin C."/>
            <person name="Gish J."/>
            <person name="Goldstein S."/>
            <person name="Gonzalez A.J."/>
            <person name="Green P.J."/>
            <person name="Hallab A."/>
            <person name="Hartog M."/>
            <person name="Hua A."/>
            <person name="Humphray S.J."/>
            <person name="Jeong D.H."/>
            <person name="Jing Y."/>
            <person name="Jocker A."/>
            <person name="Kenton S.M."/>
            <person name="Kim D.J."/>
            <person name="Klee K."/>
            <person name="Lai H."/>
            <person name="Lang C."/>
            <person name="Lin S."/>
            <person name="Macmil S.L."/>
            <person name="Magdelenat G."/>
            <person name="Matthews L."/>
            <person name="McCorrison J."/>
            <person name="Monaghan E.L."/>
            <person name="Mun J.H."/>
            <person name="Najar F.Z."/>
            <person name="Nicholson C."/>
            <person name="Noirot C."/>
            <person name="O'Bleness M."/>
            <person name="Paule C.R."/>
            <person name="Poulain J."/>
            <person name="Prion F."/>
            <person name="Qin B."/>
            <person name="Qu C."/>
            <person name="Retzel E.F."/>
            <person name="Riddle C."/>
            <person name="Sallet E."/>
            <person name="Samain S."/>
            <person name="Samson N."/>
            <person name="Sanders I."/>
            <person name="Saurat O."/>
            <person name="Scarpelli C."/>
            <person name="Schiex T."/>
            <person name="Segurens B."/>
            <person name="Severin A.J."/>
            <person name="Sherrier D.J."/>
            <person name="Shi R."/>
            <person name="Sims S."/>
            <person name="Singer S.R."/>
            <person name="Sinharoy S."/>
            <person name="Sterck L."/>
            <person name="Viollet A."/>
            <person name="Wang B.B."/>
            <person name="Wang K."/>
            <person name="Wang M."/>
            <person name="Wang X."/>
            <person name="Warfsmann J."/>
            <person name="Weissenbach J."/>
            <person name="White D.D."/>
            <person name="White J.D."/>
            <person name="Wiley G.B."/>
            <person name="Wincker P."/>
            <person name="Xing Y."/>
            <person name="Yang L."/>
            <person name="Yao Z."/>
            <person name="Ying F."/>
            <person name="Zhai J."/>
            <person name="Zhou L."/>
            <person name="Zuber A."/>
            <person name="Denarie J."/>
            <person name="Dixon R.A."/>
            <person name="May G.D."/>
            <person name="Schwartz D.C."/>
            <person name="Rogers J."/>
            <person name="Quetier F."/>
            <person name="Town C.D."/>
            <person name="Roe B.A."/>
        </authorList>
    </citation>
    <scope>NUCLEOTIDE SEQUENCE [LARGE SCALE GENOMIC DNA]</scope>
    <source>
        <strain evidence="1">A17</strain>
        <strain evidence="2 3">cv. Jemalong A17</strain>
    </source>
</reference>
<dbReference type="AlphaFoldDB" id="A0A072VJF2"/>
<protein>
    <submittedName>
        <fullName evidence="1 2">Uncharacterized protein</fullName>
    </submittedName>
</protein>
<reference evidence="2" key="3">
    <citation type="submission" date="2015-04" db="UniProtKB">
        <authorList>
            <consortium name="EnsemblPlants"/>
        </authorList>
    </citation>
    <scope>IDENTIFICATION</scope>
    <source>
        <strain evidence="2">cv. Jemalong A17</strain>
    </source>
</reference>
<gene>
    <name evidence="1" type="ordered locus">MTR_1g052410</name>
</gene>
<name>A0A072VJF2_MEDTR</name>
<sequence>MVKVNRGDEGEKVKGENGGLPYCLRLHHYGGMLGGIEWVVGDLKKSLRRVWFLSEHKQDKVYGM</sequence>
<accession>A0A072VJF2</accession>
<evidence type="ECO:0000313" key="1">
    <source>
        <dbReference type="EMBL" id="KEH41568.1"/>
    </source>
</evidence>